<protein>
    <submittedName>
        <fullName evidence="1">Uncharacterized protein</fullName>
    </submittedName>
</protein>
<evidence type="ECO:0000313" key="1">
    <source>
        <dbReference type="EMBL" id="JAH58017.1"/>
    </source>
</evidence>
<sequence>MLIQMYNCTLSSWHNQRSL</sequence>
<reference evidence="1" key="1">
    <citation type="submission" date="2014-11" db="EMBL/GenBank/DDBJ databases">
        <authorList>
            <person name="Amaro Gonzalez C."/>
        </authorList>
    </citation>
    <scope>NUCLEOTIDE SEQUENCE</scope>
</reference>
<reference evidence="1" key="2">
    <citation type="journal article" date="2015" name="Fish Shellfish Immunol.">
        <title>Early steps in the European eel (Anguilla anguilla)-Vibrio vulnificus interaction in the gills: Role of the RtxA13 toxin.</title>
        <authorList>
            <person name="Callol A."/>
            <person name="Pajuelo D."/>
            <person name="Ebbesson L."/>
            <person name="Teles M."/>
            <person name="MacKenzie S."/>
            <person name="Amaro C."/>
        </authorList>
    </citation>
    <scope>NUCLEOTIDE SEQUENCE</scope>
</reference>
<dbReference type="EMBL" id="GBXM01050560">
    <property type="protein sequence ID" value="JAH58017.1"/>
    <property type="molecule type" value="Transcribed_RNA"/>
</dbReference>
<dbReference type="AlphaFoldDB" id="A0A0E9TX23"/>
<organism evidence="1">
    <name type="scientific">Anguilla anguilla</name>
    <name type="common">European freshwater eel</name>
    <name type="synonym">Muraena anguilla</name>
    <dbReference type="NCBI Taxonomy" id="7936"/>
    <lineage>
        <taxon>Eukaryota</taxon>
        <taxon>Metazoa</taxon>
        <taxon>Chordata</taxon>
        <taxon>Craniata</taxon>
        <taxon>Vertebrata</taxon>
        <taxon>Euteleostomi</taxon>
        <taxon>Actinopterygii</taxon>
        <taxon>Neopterygii</taxon>
        <taxon>Teleostei</taxon>
        <taxon>Anguilliformes</taxon>
        <taxon>Anguillidae</taxon>
        <taxon>Anguilla</taxon>
    </lineage>
</organism>
<accession>A0A0E9TX23</accession>
<proteinExistence type="predicted"/>
<name>A0A0E9TX23_ANGAN</name>